<evidence type="ECO:0000256" key="1">
    <source>
        <dbReference type="ARBA" id="ARBA00023015"/>
    </source>
</evidence>
<organism evidence="5 6">
    <name type="scientific">Paenibacillus ginsengarvi</name>
    <dbReference type="NCBI Taxonomy" id="400777"/>
    <lineage>
        <taxon>Bacteria</taxon>
        <taxon>Bacillati</taxon>
        <taxon>Bacillota</taxon>
        <taxon>Bacilli</taxon>
        <taxon>Bacillales</taxon>
        <taxon>Paenibacillaceae</taxon>
        <taxon>Paenibacillus</taxon>
    </lineage>
</organism>
<reference evidence="5 6" key="1">
    <citation type="journal article" date="2007" name="Int. J. Syst. Evol. Microbiol.">
        <title>Paenibacillus ginsengarvi sp. nov., isolated from soil from ginseng cultivation.</title>
        <authorList>
            <person name="Yoon M.H."/>
            <person name="Ten L.N."/>
            <person name="Im W.T."/>
        </authorList>
    </citation>
    <scope>NUCLEOTIDE SEQUENCE [LARGE SCALE GENOMIC DNA]</scope>
    <source>
        <strain evidence="5 6">KCTC 13059</strain>
    </source>
</reference>
<dbReference type="PANTHER" id="PTHR38600:SF2">
    <property type="entry name" value="SLL0088 PROTEIN"/>
    <property type="match status" value="1"/>
</dbReference>
<keyword evidence="6" id="KW-1185">Reference proteome</keyword>
<dbReference type="GO" id="GO:0003677">
    <property type="term" value="F:DNA binding"/>
    <property type="evidence" value="ECO:0007669"/>
    <property type="project" value="UniProtKB-KW"/>
</dbReference>
<dbReference type="EMBL" id="RBAH01000004">
    <property type="protein sequence ID" value="RKN85686.1"/>
    <property type="molecule type" value="Genomic_DNA"/>
</dbReference>
<keyword evidence="3" id="KW-0804">Transcription</keyword>
<dbReference type="OrthoDB" id="155998at2"/>
<dbReference type="SUPFAM" id="SSF46785">
    <property type="entry name" value="Winged helix' DNA-binding domain"/>
    <property type="match status" value="1"/>
</dbReference>
<dbReference type="InterPro" id="IPR036388">
    <property type="entry name" value="WH-like_DNA-bd_sf"/>
</dbReference>
<dbReference type="InterPro" id="IPR036390">
    <property type="entry name" value="WH_DNA-bd_sf"/>
</dbReference>
<dbReference type="InterPro" id="IPR001034">
    <property type="entry name" value="DeoR_HTH"/>
</dbReference>
<evidence type="ECO:0000256" key="3">
    <source>
        <dbReference type="ARBA" id="ARBA00023163"/>
    </source>
</evidence>
<keyword evidence="2" id="KW-0238">DNA-binding</keyword>
<proteinExistence type="predicted"/>
<feature type="domain" description="HTH deoR-type" evidence="4">
    <location>
        <begin position="4"/>
        <end position="63"/>
    </location>
</feature>
<dbReference type="Pfam" id="PF01022">
    <property type="entry name" value="HTH_5"/>
    <property type="match status" value="1"/>
</dbReference>
<evidence type="ECO:0000313" key="6">
    <source>
        <dbReference type="Proteomes" id="UP000282311"/>
    </source>
</evidence>
<sequence length="207" mass="23452">MEQESSTRRTIVKMLKTSGPLGVSEMAKRLSITEMAVRRHLNTLERDGYIDSHIVRQSMGRPMHVYRLTEAAEDLFPKNYHTLALDLLGELGDEETVGKLFGKRKEKLVQKYEPGMEGKSLEEKVEKLADIQNANGYMVDWDRTENGFVLQEFNCPISQVANRYGDACECEQQLFEELLGADVERTECLAKGDGKCVYRITPAGKAK</sequence>
<protein>
    <submittedName>
        <fullName evidence="5">Transcriptional regulator</fullName>
    </submittedName>
</protein>
<dbReference type="AlphaFoldDB" id="A0A3B0CQ16"/>
<dbReference type="InterPro" id="IPR011991">
    <property type="entry name" value="ArsR-like_HTH"/>
</dbReference>
<dbReference type="PROSITE" id="PS51000">
    <property type="entry name" value="HTH_DEOR_2"/>
    <property type="match status" value="1"/>
</dbReference>
<dbReference type="PANTHER" id="PTHR38600">
    <property type="entry name" value="TRANSCRIPTIONAL REGULATORY PROTEIN"/>
    <property type="match status" value="1"/>
</dbReference>
<dbReference type="SMART" id="SM00418">
    <property type="entry name" value="HTH_ARSR"/>
    <property type="match status" value="1"/>
</dbReference>
<evidence type="ECO:0000259" key="4">
    <source>
        <dbReference type="PROSITE" id="PS51000"/>
    </source>
</evidence>
<dbReference type="GO" id="GO:0003700">
    <property type="term" value="F:DNA-binding transcription factor activity"/>
    <property type="evidence" value="ECO:0007669"/>
    <property type="project" value="InterPro"/>
</dbReference>
<evidence type="ECO:0000256" key="2">
    <source>
        <dbReference type="ARBA" id="ARBA00023125"/>
    </source>
</evidence>
<comment type="caution">
    <text evidence="5">The sequence shown here is derived from an EMBL/GenBank/DDBJ whole genome shotgun (WGS) entry which is preliminary data.</text>
</comment>
<dbReference type="Gene3D" id="1.10.10.10">
    <property type="entry name" value="Winged helix-like DNA-binding domain superfamily/Winged helix DNA-binding domain"/>
    <property type="match status" value="1"/>
</dbReference>
<keyword evidence="1" id="KW-0805">Transcription regulation</keyword>
<dbReference type="Proteomes" id="UP000282311">
    <property type="component" value="Unassembled WGS sequence"/>
</dbReference>
<dbReference type="InterPro" id="IPR001845">
    <property type="entry name" value="HTH_ArsR_DNA-bd_dom"/>
</dbReference>
<name>A0A3B0CQ16_9BACL</name>
<evidence type="ECO:0000313" key="5">
    <source>
        <dbReference type="EMBL" id="RKN85686.1"/>
    </source>
</evidence>
<dbReference type="CDD" id="cd00090">
    <property type="entry name" value="HTH_ARSR"/>
    <property type="match status" value="1"/>
</dbReference>
<gene>
    <name evidence="5" type="ORF">D7M11_06920</name>
</gene>
<accession>A0A3B0CQ16</accession>